<comment type="caution">
    <text evidence="1">The sequence shown here is derived from an EMBL/GenBank/DDBJ whole genome shotgun (WGS) entry which is preliminary data.</text>
</comment>
<dbReference type="SUPFAM" id="SSF50978">
    <property type="entry name" value="WD40 repeat-like"/>
    <property type="match status" value="1"/>
</dbReference>
<organism evidence="1 2">
    <name type="scientific">Adineta steineri</name>
    <dbReference type="NCBI Taxonomy" id="433720"/>
    <lineage>
        <taxon>Eukaryota</taxon>
        <taxon>Metazoa</taxon>
        <taxon>Spiralia</taxon>
        <taxon>Gnathifera</taxon>
        <taxon>Rotifera</taxon>
        <taxon>Eurotatoria</taxon>
        <taxon>Bdelloidea</taxon>
        <taxon>Adinetida</taxon>
        <taxon>Adinetidae</taxon>
        <taxon>Adineta</taxon>
    </lineage>
</organism>
<protein>
    <submittedName>
        <fullName evidence="1">Uncharacterized protein</fullName>
    </submittedName>
</protein>
<dbReference type="PANTHER" id="PTHR15859">
    <property type="entry name" value="SETA BINDING PROTEIN 1"/>
    <property type="match status" value="1"/>
</dbReference>
<reference evidence="1" key="1">
    <citation type="submission" date="2021-02" db="EMBL/GenBank/DDBJ databases">
        <authorList>
            <person name="Nowell W R."/>
        </authorList>
    </citation>
    <scope>NUCLEOTIDE SEQUENCE</scope>
</reference>
<dbReference type="InterPro" id="IPR036322">
    <property type="entry name" value="WD40_repeat_dom_sf"/>
</dbReference>
<feature type="non-terminal residue" evidence="1">
    <location>
        <position position="1"/>
    </location>
</feature>
<name>A0A820LF69_9BILA</name>
<evidence type="ECO:0000313" key="1">
    <source>
        <dbReference type="EMBL" id="CAF4353491.1"/>
    </source>
</evidence>
<dbReference type="InterPro" id="IPR047876">
    <property type="entry name" value="SHKBP1/KCTD3"/>
</dbReference>
<gene>
    <name evidence="1" type="ORF">KXQ929_LOCUS48401</name>
</gene>
<feature type="non-terminal residue" evidence="1">
    <location>
        <position position="82"/>
    </location>
</feature>
<dbReference type="PANTHER" id="PTHR15859:SF1">
    <property type="entry name" value="BTB DOMAIN-CONTAINING PROTEIN"/>
    <property type="match status" value="1"/>
</dbReference>
<dbReference type="Proteomes" id="UP000663868">
    <property type="component" value="Unassembled WGS sequence"/>
</dbReference>
<proteinExistence type="predicted"/>
<dbReference type="EMBL" id="CAJOBB010018947">
    <property type="protein sequence ID" value="CAF4353491.1"/>
    <property type="molecule type" value="Genomic_DNA"/>
</dbReference>
<evidence type="ECO:0000313" key="2">
    <source>
        <dbReference type="Proteomes" id="UP000663868"/>
    </source>
</evidence>
<accession>A0A820LF69</accession>
<sequence length="82" mass="8889">KRVAVVRSVDSSPISCFTIHECEGPSRLSTRPRRFIFTGHDNGSIQLFDLTTAIEICSTSDLNSLSLSSLVTVCTDGDDIKA</sequence>
<dbReference type="AlphaFoldDB" id="A0A820LF69"/>